<proteinExistence type="predicted"/>
<evidence type="ECO:0000313" key="3">
    <source>
        <dbReference type="Proteomes" id="UP000515947"/>
    </source>
</evidence>
<evidence type="ECO:0000313" key="2">
    <source>
        <dbReference type="EMBL" id="QNN54088.1"/>
    </source>
</evidence>
<dbReference type="AlphaFoldDB" id="A0A7G9RER3"/>
<dbReference type="EMBL" id="CP060713">
    <property type="protein sequence ID" value="QNN54088.1"/>
    <property type="molecule type" value="Genomic_DNA"/>
</dbReference>
<dbReference type="InterPro" id="IPR037401">
    <property type="entry name" value="SnoaL-like"/>
</dbReference>
<dbReference type="KEGG" id="nmes:H9L09_06845"/>
<name>A0A7G9RER3_9ACTN</name>
<dbReference type="Gene3D" id="3.10.450.50">
    <property type="match status" value="1"/>
</dbReference>
<dbReference type="RefSeq" id="WP_187579929.1">
    <property type="nucleotide sequence ID" value="NZ_CP060713.1"/>
</dbReference>
<reference evidence="2 3" key="1">
    <citation type="submission" date="2020-08" db="EMBL/GenBank/DDBJ databases">
        <title>Genome sequence of Nocardioides mesophilus KACC 16243T.</title>
        <authorList>
            <person name="Hyun D.-W."/>
            <person name="Bae J.-W."/>
        </authorList>
    </citation>
    <scope>NUCLEOTIDE SEQUENCE [LARGE SCALE GENOMIC DNA]</scope>
    <source>
        <strain evidence="2 3">KACC 16243</strain>
    </source>
</reference>
<accession>A0A7G9RER3</accession>
<dbReference type="InterPro" id="IPR032710">
    <property type="entry name" value="NTF2-like_dom_sf"/>
</dbReference>
<keyword evidence="3" id="KW-1185">Reference proteome</keyword>
<gene>
    <name evidence="2" type="ORF">H9L09_06845</name>
</gene>
<protein>
    <submittedName>
        <fullName evidence="2">Nuclear transport factor 2 family protein</fullName>
    </submittedName>
</protein>
<dbReference type="Proteomes" id="UP000515947">
    <property type="component" value="Chromosome"/>
</dbReference>
<feature type="domain" description="SnoaL-like" evidence="1">
    <location>
        <begin position="11"/>
        <end position="131"/>
    </location>
</feature>
<dbReference type="SUPFAM" id="SSF54427">
    <property type="entry name" value="NTF2-like"/>
    <property type="match status" value="1"/>
</dbReference>
<evidence type="ECO:0000259" key="1">
    <source>
        <dbReference type="Pfam" id="PF13474"/>
    </source>
</evidence>
<dbReference type="Pfam" id="PF13474">
    <property type="entry name" value="SnoaL_3"/>
    <property type="match status" value="1"/>
</dbReference>
<organism evidence="2 3">
    <name type="scientific">Nocardioides mesophilus</name>
    <dbReference type="NCBI Taxonomy" id="433659"/>
    <lineage>
        <taxon>Bacteria</taxon>
        <taxon>Bacillati</taxon>
        <taxon>Actinomycetota</taxon>
        <taxon>Actinomycetes</taxon>
        <taxon>Propionibacteriales</taxon>
        <taxon>Nocardioidaceae</taxon>
        <taxon>Nocardioides</taxon>
    </lineage>
</organism>
<sequence>MTPVENVEKQVLAAASDLVHAFGRHDRDAYFGSFTPDATFVFYTVPEPLNSRVAYERLWASWERDAGFQVSSCTSLDGRVRVHGESAVFTHRVLTVVQADGERQWLDERETIVFARQTDGRWLAVHEHLSPSPADPGEATLG</sequence>